<comment type="caution">
    <text evidence="2">The sequence shown here is derived from an EMBL/GenBank/DDBJ whole genome shotgun (WGS) entry which is preliminary data.</text>
</comment>
<reference evidence="2 3" key="1">
    <citation type="submission" date="2019-02" db="EMBL/GenBank/DDBJ databases">
        <title>Deep-cultivation of Planctomycetes and their phenomic and genomic characterization uncovers novel biology.</title>
        <authorList>
            <person name="Wiegand S."/>
            <person name="Jogler M."/>
            <person name="Boedeker C."/>
            <person name="Pinto D."/>
            <person name="Vollmers J."/>
            <person name="Rivas-Marin E."/>
            <person name="Kohn T."/>
            <person name="Peeters S.H."/>
            <person name="Heuer A."/>
            <person name="Rast P."/>
            <person name="Oberbeckmann S."/>
            <person name="Bunk B."/>
            <person name="Jeske O."/>
            <person name="Meyerdierks A."/>
            <person name="Storesund J.E."/>
            <person name="Kallscheuer N."/>
            <person name="Luecker S."/>
            <person name="Lage O.M."/>
            <person name="Pohl T."/>
            <person name="Merkel B.J."/>
            <person name="Hornburger P."/>
            <person name="Mueller R.-W."/>
            <person name="Bruemmer F."/>
            <person name="Labrenz M."/>
            <person name="Spormann A.M."/>
            <person name="Op Den Camp H."/>
            <person name="Overmann J."/>
            <person name="Amann R."/>
            <person name="Jetten M.S.M."/>
            <person name="Mascher T."/>
            <person name="Medema M.H."/>
            <person name="Devos D.P."/>
            <person name="Kaster A.-K."/>
            <person name="Ovreas L."/>
            <person name="Rohde M."/>
            <person name="Galperin M.Y."/>
            <person name="Jogler C."/>
        </authorList>
    </citation>
    <scope>NUCLEOTIDE SEQUENCE [LARGE SCALE GENOMIC DNA]</scope>
    <source>
        <strain evidence="2 3">Poly59</strain>
    </source>
</reference>
<dbReference type="GO" id="GO:0016209">
    <property type="term" value="F:antioxidant activity"/>
    <property type="evidence" value="ECO:0007669"/>
    <property type="project" value="InterPro"/>
</dbReference>
<keyword evidence="3" id="KW-1185">Reference proteome</keyword>
<gene>
    <name evidence="2" type="ORF">Poly59_47700</name>
</gene>
<proteinExistence type="predicted"/>
<dbReference type="Proteomes" id="UP000317977">
    <property type="component" value="Unassembled WGS sequence"/>
</dbReference>
<evidence type="ECO:0000259" key="1">
    <source>
        <dbReference type="PROSITE" id="PS51352"/>
    </source>
</evidence>
<organism evidence="2 3">
    <name type="scientific">Rubripirellula reticaptiva</name>
    <dbReference type="NCBI Taxonomy" id="2528013"/>
    <lineage>
        <taxon>Bacteria</taxon>
        <taxon>Pseudomonadati</taxon>
        <taxon>Planctomycetota</taxon>
        <taxon>Planctomycetia</taxon>
        <taxon>Pirellulales</taxon>
        <taxon>Pirellulaceae</taxon>
        <taxon>Rubripirellula</taxon>
    </lineage>
</organism>
<dbReference type="EMBL" id="SJPX01000005">
    <property type="protein sequence ID" value="TWU47926.1"/>
    <property type="molecule type" value="Genomic_DNA"/>
</dbReference>
<dbReference type="Gene3D" id="3.40.30.10">
    <property type="entry name" value="Glutaredoxin"/>
    <property type="match status" value="1"/>
</dbReference>
<evidence type="ECO:0000313" key="3">
    <source>
        <dbReference type="Proteomes" id="UP000317977"/>
    </source>
</evidence>
<protein>
    <submittedName>
        <fullName evidence="2">AhpC/TSA family protein</fullName>
    </submittedName>
</protein>
<dbReference type="InterPro" id="IPR036249">
    <property type="entry name" value="Thioredoxin-like_sf"/>
</dbReference>
<dbReference type="SUPFAM" id="SSF52833">
    <property type="entry name" value="Thioredoxin-like"/>
    <property type="match status" value="1"/>
</dbReference>
<dbReference type="Pfam" id="PF00578">
    <property type="entry name" value="AhpC-TSA"/>
    <property type="match status" value="1"/>
</dbReference>
<dbReference type="GO" id="GO:0016491">
    <property type="term" value="F:oxidoreductase activity"/>
    <property type="evidence" value="ECO:0007669"/>
    <property type="project" value="InterPro"/>
</dbReference>
<evidence type="ECO:0000313" key="2">
    <source>
        <dbReference type="EMBL" id="TWU47926.1"/>
    </source>
</evidence>
<accession>A0A5C6EJY2</accession>
<dbReference type="AlphaFoldDB" id="A0A5C6EJY2"/>
<dbReference type="PROSITE" id="PS51352">
    <property type="entry name" value="THIOREDOXIN_2"/>
    <property type="match status" value="1"/>
</dbReference>
<dbReference type="InterPro" id="IPR013766">
    <property type="entry name" value="Thioredoxin_domain"/>
</dbReference>
<sequence>MAIGGLVIALSATGCRPAIDDGIQFSDDLQSQSQPIDDFSQLLFIAADGQPINLVGQMKQKYAVLVVTRGWTGAICLYCASQTSKWARRFDELEPYDAELFVVFPTETAGDAKLVEELQKKITTGPIENDSIPFPILLDIDLKSVDQLGIRDELAKPATYIIDRQGRVRFAYVGQSIADRPSVDAVLKQLSRMTD</sequence>
<dbReference type="InterPro" id="IPR000866">
    <property type="entry name" value="AhpC/TSA"/>
</dbReference>
<feature type="domain" description="Thioredoxin" evidence="1">
    <location>
        <begin position="30"/>
        <end position="192"/>
    </location>
</feature>
<name>A0A5C6EJY2_9BACT</name>